<gene>
    <name evidence="2" type="ORF">MARPO_0020s0137</name>
</gene>
<feature type="compositionally biased region" description="Polar residues" evidence="1">
    <location>
        <begin position="45"/>
        <end position="65"/>
    </location>
</feature>
<dbReference type="EMBL" id="KZ772692">
    <property type="protein sequence ID" value="PTQ44490.1"/>
    <property type="molecule type" value="Genomic_DNA"/>
</dbReference>
<name>A0A2R6XEG4_MARPO</name>
<dbReference type="EMBL" id="KZ772692">
    <property type="protein sequence ID" value="PTQ44497.1"/>
    <property type="molecule type" value="Genomic_DNA"/>
</dbReference>
<dbReference type="Gramene" id="Mp4g23740.2">
    <property type="protein sequence ID" value="Mp4g23740.2.cds1"/>
    <property type="gene ID" value="Mp4g23740"/>
</dbReference>
<feature type="region of interest" description="Disordered" evidence="1">
    <location>
        <begin position="39"/>
        <end position="75"/>
    </location>
</feature>
<dbReference type="AlphaFoldDB" id="A0A2R6XEG4"/>
<organism evidence="2 3">
    <name type="scientific">Marchantia polymorpha</name>
    <name type="common">Common liverwort</name>
    <name type="synonym">Marchantia aquatica</name>
    <dbReference type="NCBI Taxonomy" id="3197"/>
    <lineage>
        <taxon>Eukaryota</taxon>
        <taxon>Viridiplantae</taxon>
        <taxon>Streptophyta</taxon>
        <taxon>Embryophyta</taxon>
        <taxon>Marchantiophyta</taxon>
        <taxon>Marchantiopsida</taxon>
        <taxon>Marchantiidae</taxon>
        <taxon>Marchantiales</taxon>
        <taxon>Marchantiaceae</taxon>
        <taxon>Marchantia</taxon>
    </lineage>
</organism>
<dbReference type="Gramene" id="Mp4g23740.7">
    <property type="protein sequence ID" value="Mp4g23740.7.cds1"/>
    <property type="gene ID" value="Mp4g23740"/>
</dbReference>
<dbReference type="EMBL" id="KZ772692">
    <property type="protein sequence ID" value="PTQ44493.1"/>
    <property type="molecule type" value="Genomic_DNA"/>
</dbReference>
<dbReference type="EMBL" id="KZ772692">
    <property type="protein sequence ID" value="PTQ44495.1"/>
    <property type="molecule type" value="Genomic_DNA"/>
</dbReference>
<dbReference type="Proteomes" id="UP000244005">
    <property type="component" value="Unassembled WGS sequence"/>
</dbReference>
<dbReference type="EMBL" id="KZ772692">
    <property type="protein sequence ID" value="PTQ44496.1"/>
    <property type="molecule type" value="Genomic_DNA"/>
</dbReference>
<evidence type="ECO:0000313" key="2">
    <source>
        <dbReference type="EMBL" id="PTQ44497.1"/>
    </source>
</evidence>
<proteinExistence type="predicted"/>
<sequence length="90" mass="10463">MTRASNRKALHTCYPDEIMQSPRDDGHVDNKVFWRRRRESEHLRSTTSPAREPNQLPTQTTAVSRSTRREALSSLPSLSLHNEQFRTCRA</sequence>
<reference evidence="3" key="1">
    <citation type="journal article" date="2017" name="Cell">
        <title>Insights into land plant evolution garnered from the Marchantia polymorpha genome.</title>
        <authorList>
            <person name="Bowman J.L."/>
            <person name="Kohchi T."/>
            <person name="Yamato K.T."/>
            <person name="Jenkins J."/>
            <person name="Shu S."/>
            <person name="Ishizaki K."/>
            <person name="Yamaoka S."/>
            <person name="Nishihama R."/>
            <person name="Nakamura Y."/>
            <person name="Berger F."/>
            <person name="Adam C."/>
            <person name="Aki S.S."/>
            <person name="Althoff F."/>
            <person name="Araki T."/>
            <person name="Arteaga-Vazquez M.A."/>
            <person name="Balasubrmanian S."/>
            <person name="Barry K."/>
            <person name="Bauer D."/>
            <person name="Boehm C.R."/>
            <person name="Briginshaw L."/>
            <person name="Caballero-Perez J."/>
            <person name="Catarino B."/>
            <person name="Chen F."/>
            <person name="Chiyoda S."/>
            <person name="Chovatia M."/>
            <person name="Davies K.M."/>
            <person name="Delmans M."/>
            <person name="Demura T."/>
            <person name="Dierschke T."/>
            <person name="Dolan L."/>
            <person name="Dorantes-Acosta A.E."/>
            <person name="Eklund D.M."/>
            <person name="Florent S.N."/>
            <person name="Flores-Sandoval E."/>
            <person name="Fujiyama A."/>
            <person name="Fukuzawa H."/>
            <person name="Galik B."/>
            <person name="Grimanelli D."/>
            <person name="Grimwood J."/>
            <person name="Grossniklaus U."/>
            <person name="Hamada T."/>
            <person name="Haseloff J."/>
            <person name="Hetherington A.J."/>
            <person name="Higo A."/>
            <person name="Hirakawa Y."/>
            <person name="Hundley H.N."/>
            <person name="Ikeda Y."/>
            <person name="Inoue K."/>
            <person name="Inoue S.I."/>
            <person name="Ishida S."/>
            <person name="Jia Q."/>
            <person name="Kakita M."/>
            <person name="Kanazawa T."/>
            <person name="Kawai Y."/>
            <person name="Kawashima T."/>
            <person name="Kennedy M."/>
            <person name="Kinose K."/>
            <person name="Kinoshita T."/>
            <person name="Kohara Y."/>
            <person name="Koide E."/>
            <person name="Komatsu K."/>
            <person name="Kopischke S."/>
            <person name="Kubo M."/>
            <person name="Kyozuka J."/>
            <person name="Lagercrantz U."/>
            <person name="Lin S.S."/>
            <person name="Lindquist E."/>
            <person name="Lipzen A.M."/>
            <person name="Lu C.W."/>
            <person name="De Luna E."/>
            <person name="Martienssen R.A."/>
            <person name="Minamino N."/>
            <person name="Mizutani M."/>
            <person name="Mizutani M."/>
            <person name="Mochizuki N."/>
            <person name="Monte I."/>
            <person name="Mosher R."/>
            <person name="Nagasaki H."/>
            <person name="Nakagami H."/>
            <person name="Naramoto S."/>
            <person name="Nishitani K."/>
            <person name="Ohtani M."/>
            <person name="Okamoto T."/>
            <person name="Okumura M."/>
            <person name="Phillips J."/>
            <person name="Pollak B."/>
            <person name="Reinders A."/>
            <person name="Rovekamp M."/>
            <person name="Sano R."/>
            <person name="Sawa S."/>
            <person name="Schmid M.W."/>
            <person name="Shirakawa M."/>
            <person name="Solano R."/>
            <person name="Spunde A."/>
            <person name="Suetsugu N."/>
            <person name="Sugano S."/>
            <person name="Sugiyama A."/>
            <person name="Sun R."/>
            <person name="Suzuki Y."/>
            <person name="Takenaka M."/>
            <person name="Takezawa D."/>
            <person name="Tomogane H."/>
            <person name="Tsuzuki M."/>
            <person name="Ueda T."/>
            <person name="Umeda M."/>
            <person name="Ward J.M."/>
            <person name="Watanabe Y."/>
            <person name="Yazaki K."/>
            <person name="Yokoyama R."/>
            <person name="Yoshitake Y."/>
            <person name="Yotsui I."/>
            <person name="Zachgo S."/>
            <person name="Schmutz J."/>
        </authorList>
    </citation>
    <scope>NUCLEOTIDE SEQUENCE [LARGE SCALE GENOMIC DNA]</scope>
    <source>
        <strain evidence="3">Tak-1</strain>
    </source>
</reference>
<protein>
    <submittedName>
        <fullName evidence="2">Uncharacterized protein</fullName>
    </submittedName>
</protein>
<dbReference type="Gramene" id="Mp4g23740.8">
    <property type="protein sequence ID" value="Mp4g23740.8.cds1"/>
    <property type="gene ID" value="Mp4g23740"/>
</dbReference>
<evidence type="ECO:0000313" key="3">
    <source>
        <dbReference type="Proteomes" id="UP000244005"/>
    </source>
</evidence>
<dbReference type="EMBL" id="KZ772692">
    <property type="protein sequence ID" value="PTQ44491.1"/>
    <property type="molecule type" value="Genomic_DNA"/>
</dbReference>
<dbReference type="EMBL" id="KZ772692">
    <property type="protein sequence ID" value="PTQ44492.1"/>
    <property type="molecule type" value="Genomic_DNA"/>
</dbReference>
<accession>A0A2R6XEG4</accession>
<dbReference type="Gramene" id="Mp4g23740.4">
    <property type="protein sequence ID" value="Mp4g23740.4.cds1"/>
    <property type="gene ID" value="Mp4g23740"/>
</dbReference>
<dbReference type="Gramene" id="Mp4g23740.3">
    <property type="protein sequence ID" value="Mp4g23740.3.cds1"/>
    <property type="gene ID" value="Mp4g23740"/>
</dbReference>
<dbReference type="Gramene" id="Mp4g23740.1">
    <property type="protein sequence ID" value="Mp4g23740.1.cds1"/>
    <property type="gene ID" value="Mp4g23740"/>
</dbReference>
<keyword evidence="3" id="KW-1185">Reference proteome</keyword>
<reference evidence="2" key="2">
    <citation type="submission" date="2017-12" db="EMBL/GenBank/DDBJ databases">
        <title>WGS assembly of Marchantia polymorpha.</title>
        <authorList>
            <person name="Bowman J.L."/>
            <person name="Kohchi T."/>
            <person name="Yamato K.T."/>
            <person name="Jenkins J."/>
            <person name="Shu S."/>
            <person name="Ishizaki K."/>
            <person name="Yamaoka S."/>
            <person name="Nishihama R."/>
            <person name="Nakamura Y."/>
            <person name="Berger F."/>
            <person name="Adam C."/>
            <person name="Aki S.S."/>
            <person name="Althoff F."/>
            <person name="Araki T."/>
            <person name="Arteaga-Vazquez M.A."/>
            <person name="Balasubrmanian S."/>
            <person name="Bauer D."/>
            <person name="Boehm C.R."/>
            <person name="Briginshaw L."/>
            <person name="Caballero-Perez J."/>
            <person name="Catarino B."/>
            <person name="Chen F."/>
            <person name="Chiyoda S."/>
            <person name="Chovatia M."/>
            <person name="Davies K.M."/>
            <person name="Delmans M."/>
            <person name="Demura T."/>
            <person name="Dierschke T."/>
            <person name="Dolan L."/>
            <person name="Dorantes-Acosta A.E."/>
            <person name="Eklund D.M."/>
            <person name="Florent S.N."/>
            <person name="Flores-Sandoval E."/>
            <person name="Fujiyama A."/>
            <person name="Fukuzawa H."/>
            <person name="Galik B."/>
            <person name="Grimanelli D."/>
            <person name="Grimwood J."/>
            <person name="Grossniklaus U."/>
            <person name="Hamada T."/>
            <person name="Haseloff J."/>
            <person name="Hetherington A.J."/>
            <person name="Higo A."/>
            <person name="Hirakawa Y."/>
            <person name="Hundley H.N."/>
            <person name="Ikeda Y."/>
            <person name="Inoue K."/>
            <person name="Inoue S."/>
            <person name="Ishida S."/>
            <person name="Jia Q."/>
            <person name="Kakita M."/>
            <person name="Kanazawa T."/>
            <person name="Kawai Y."/>
            <person name="Kawashima T."/>
            <person name="Kennedy M."/>
            <person name="Kinose K."/>
            <person name="Kinoshita T."/>
            <person name="Kohara Y."/>
            <person name="Koide E."/>
            <person name="Komatsu K."/>
            <person name="Kopischke S."/>
            <person name="Kubo M."/>
            <person name="Kyozuka J."/>
            <person name="Lagercrantz U."/>
            <person name="Lin S.S."/>
            <person name="Lindquist E."/>
            <person name="Lipzen A.M."/>
            <person name="Lu C."/>
            <person name="Luna E.D."/>
            <person name="Martienssen R.A."/>
            <person name="Minamino N."/>
            <person name="Mizutani M."/>
            <person name="Mizutani M."/>
            <person name="Mochizuki N."/>
            <person name="Monte I."/>
            <person name="Mosher R."/>
            <person name="Nagasaki H."/>
            <person name="Nakagami H."/>
            <person name="Naramoto S."/>
            <person name="Nishitani K."/>
            <person name="Ohtani M."/>
            <person name="Okamoto T."/>
            <person name="Okumura M."/>
            <person name="Phillips J."/>
            <person name="Pollak B."/>
            <person name="Reinders A."/>
            <person name="Roevekamp M."/>
            <person name="Sano R."/>
            <person name="Sawa S."/>
            <person name="Schmid M.W."/>
            <person name="Shirakawa M."/>
            <person name="Solano R."/>
            <person name="Spunde A."/>
            <person name="Suetsugu N."/>
            <person name="Sugano S."/>
            <person name="Sugiyama A."/>
            <person name="Sun R."/>
            <person name="Suzuki Y."/>
            <person name="Takenaka M."/>
            <person name="Takezawa D."/>
            <person name="Tomogane H."/>
            <person name="Tsuzuki M."/>
            <person name="Ueda T."/>
            <person name="Umeda M."/>
            <person name="Ward J.M."/>
            <person name="Watanabe Y."/>
            <person name="Yazaki K."/>
            <person name="Yokoyama R."/>
            <person name="Yoshitake Y."/>
            <person name="Yotsui I."/>
            <person name="Zachgo S."/>
            <person name="Schmutz J."/>
        </authorList>
    </citation>
    <scope>NUCLEOTIDE SEQUENCE [LARGE SCALE GENOMIC DNA]</scope>
    <source>
        <strain evidence="2">Tak-1</strain>
    </source>
</reference>
<evidence type="ECO:0000256" key="1">
    <source>
        <dbReference type="SAM" id="MobiDB-lite"/>
    </source>
</evidence>
<dbReference type="Gramene" id="Mp4g23740.6">
    <property type="protein sequence ID" value="Mp4g23740.6.cds1"/>
    <property type="gene ID" value="Mp4g23740"/>
</dbReference>
<dbReference type="EMBL" id="KZ772692">
    <property type="protein sequence ID" value="PTQ44494.1"/>
    <property type="molecule type" value="Genomic_DNA"/>
</dbReference>
<dbReference type="Gramene" id="Mp4g23740.5">
    <property type="protein sequence ID" value="Mp4g23740.5.cds1"/>
    <property type="gene ID" value="Mp4g23740"/>
</dbReference>